<dbReference type="OrthoDB" id="8553030at2"/>
<dbReference type="Gene3D" id="3.30.450.20">
    <property type="entry name" value="PAS domain"/>
    <property type="match status" value="1"/>
</dbReference>
<dbReference type="Pfam" id="PF13426">
    <property type="entry name" value="PAS_9"/>
    <property type="match status" value="1"/>
</dbReference>
<dbReference type="EMBL" id="VWXX01000019">
    <property type="protein sequence ID" value="KAA6184466.1"/>
    <property type="molecule type" value="Genomic_DNA"/>
</dbReference>
<dbReference type="PANTHER" id="PTHR44757">
    <property type="entry name" value="DIGUANYLATE CYCLASE DGCP"/>
    <property type="match status" value="1"/>
</dbReference>
<dbReference type="FunFam" id="3.20.20.450:FF:000001">
    <property type="entry name" value="Cyclic di-GMP phosphodiesterase yahA"/>
    <property type="match status" value="1"/>
</dbReference>
<dbReference type="GO" id="GO:0071732">
    <property type="term" value="P:cellular response to nitric oxide"/>
    <property type="evidence" value="ECO:0007669"/>
    <property type="project" value="UniProtKB-ARBA"/>
</dbReference>
<protein>
    <recommendedName>
        <fullName evidence="3">cyclic-guanylate-specific phosphodiesterase</fullName>
        <ecNumber evidence="3">3.1.4.52</ecNumber>
    </recommendedName>
</protein>
<evidence type="ECO:0000256" key="1">
    <source>
        <dbReference type="ARBA" id="ARBA00001946"/>
    </source>
</evidence>
<keyword evidence="5" id="KW-0973">c-di-GMP</keyword>
<dbReference type="InterPro" id="IPR007895">
    <property type="entry name" value="MASE1"/>
</dbReference>
<dbReference type="PANTHER" id="PTHR44757:SF2">
    <property type="entry name" value="BIOFILM ARCHITECTURE MAINTENANCE PROTEIN MBAA"/>
    <property type="match status" value="1"/>
</dbReference>
<dbReference type="NCBIfam" id="TIGR00229">
    <property type="entry name" value="sensory_box"/>
    <property type="match status" value="1"/>
</dbReference>
<keyword evidence="7 11" id="KW-1133">Transmembrane helix</keyword>
<name>A0A5M8FL37_9GAMM</name>
<evidence type="ECO:0000259" key="12">
    <source>
        <dbReference type="PROSITE" id="PS50112"/>
    </source>
</evidence>
<feature type="domain" description="CHASE" evidence="14">
    <location>
        <begin position="252"/>
        <end position="478"/>
    </location>
</feature>
<evidence type="ECO:0000256" key="5">
    <source>
        <dbReference type="ARBA" id="ARBA00022636"/>
    </source>
</evidence>
<dbReference type="InterPro" id="IPR001610">
    <property type="entry name" value="PAC"/>
</dbReference>
<evidence type="ECO:0000256" key="7">
    <source>
        <dbReference type="ARBA" id="ARBA00022989"/>
    </source>
</evidence>
<feature type="transmembrane region" description="Helical" evidence="11">
    <location>
        <begin position="155"/>
        <end position="179"/>
    </location>
</feature>
<dbReference type="SUPFAM" id="SSF55785">
    <property type="entry name" value="PYP-like sensor domain (PAS domain)"/>
    <property type="match status" value="1"/>
</dbReference>
<evidence type="ECO:0000259" key="14">
    <source>
        <dbReference type="PROSITE" id="PS50839"/>
    </source>
</evidence>
<evidence type="ECO:0000313" key="18">
    <source>
        <dbReference type="Proteomes" id="UP000322981"/>
    </source>
</evidence>
<evidence type="ECO:0000256" key="8">
    <source>
        <dbReference type="ARBA" id="ARBA00023136"/>
    </source>
</evidence>
<reference evidence="17 18" key="1">
    <citation type="submission" date="2019-09" db="EMBL/GenBank/DDBJ databases">
        <title>Whole-genome sequence of the purple sulfur bacterium Thiohalocapsa marina DSM 19078.</title>
        <authorList>
            <person name="Kyndt J.A."/>
            <person name="Meyer T.E."/>
        </authorList>
    </citation>
    <scope>NUCLEOTIDE SEQUENCE [LARGE SCALE GENOMIC DNA]</scope>
    <source>
        <strain evidence="17 18">DSM 19078</strain>
    </source>
</reference>
<dbReference type="CDD" id="cd01949">
    <property type="entry name" value="GGDEF"/>
    <property type="match status" value="1"/>
</dbReference>
<dbReference type="InterPro" id="IPR029787">
    <property type="entry name" value="Nucleotide_cyclase"/>
</dbReference>
<dbReference type="InterPro" id="IPR000014">
    <property type="entry name" value="PAS"/>
</dbReference>
<dbReference type="EC" id="3.1.4.52" evidence="3"/>
<dbReference type="PROSITE" id="PS50113">
    <property type="entry name" value="PAC"/>
    <property type="match status" value="1"/>
</dbReference>
<dbReference type="PROSITE" id="PS50883">
    <property type="entry name" value="EAL"/>
    <property type="match status" value="1"/>
</dbReference>
<dbReference type="InterPro" id="IPR042240">
    <property type="entry name" value="CHASE_sf"/>
</dbReference>
<dbReference type="InterPro" id="IPR035965">
    <property type="entry name" value="PAS-like_dom_sf"/>
</dbReference>
<keyword evidence="4" id="KW-1003">Cell membrane</keyword>
<evidence type="ECO:0000259" key="16">
    <source>
        <dbReference type="PROSITE" id="PS50887"/>
    </source>
</evidence>
<organism evidence="17 18">
    <name type="scientific">Thiohalocapsa marina</name>
    <dbReference type="NCBI Taxonomy" id="424902"/>
    <lineage>
        <taxon>Bacteria</taxon>
        <taxon>Pseudomonadati</taxon>
        <taxon>Pseudomonadota</taxon>
        <taxon>Gammaproteobacteria</taxon>
        <taxon>Chromatiales</taxon>
        <taxon>Chromatiaceae</taxon>
        <taxon>Thiohalocapsa</taxon>
    </lineage>
</organism>
<dbReference type="Pfam" id="PF03924">
    <property type="entry name" value="CHASE"/>
    <property type="match status" value="1"/>
</dbReference>
<comment type="cofactor">
    <cofactor evidence="1">
        <name>Mg(2+)</name>
        <dbReference type="ChEBI" id="CHEBI:18420"/>
    </cofactor>
</comment>
<keyword evidence="18" id="KW-1185">Reference proteome</keyword>
<dbReference type="InterPro" id="IPR000160">
    <property type="entry name" value="GGDEF_dom"/>
</dbReference>
<sequence length="1089" mass="120177">MPLLKLQFAIALAYALLAAAGMVLAIPPGYASPLFPAAGLALAVALQFGRTALPGIWLGSAGANLWHSWHVGILSPTTTVLAVVIGIGAMLQAWFGAWLVRRWQGARWQALEQEQDSALLLLLGGVLACVLSASVGTAALLAADLVHPAGLAFQWWNWYLGDTLGVLIFAPLSLCLINRHDPVWRERLRRMVVPVLLALGLAVAAFHGAARWEGQQQQDQLSADAEQIAKGISARLITHREVLASLQHFIGATPDFDYEQFRLFTQITLQDNPDIFALSFNDLVADAERLDYEARISALSPLGAFQITERDANGQLIRAQTRPEYLAVRYIVPLAGNRPAVGYDIHSDPVRRVAIERARATDAMAVTAPILLVQEQQQRVGLLELLPVAAASDDGQPAAKPHRGFAVAVVKVDQMIDIATRGRVPDNLRFELVDLQAPPERGLLYRSDAPVPGPSPVTSTPVDWSTDLRMGDRDWQLRVAVTEAYRQQHRPWLAWAIGLVGLLFAALLQVLLLGMTGHAAIIQRKNTQLLLAEKVFDNSGEAIVVTDTLGMVLCTNPAFSRITGYAPEEIAGRNLRLLQSGRHSRDFYRDLWRQLKRSGQWQGEIWNRRKSGELYPEWLTIATVRDEQGAPIHYVGTFSDISAAKQAQEQIQFLAYHDALTGLANRMLCMDRIDHALAHSRRHGGRIALLAMDLDRFKLINDSYGHEVGDRLLKAVAKRLQHMVRAEDTLSRLSGDEFLIVLFDTGDDHAVSTKCEAILANLSRPFDLGGRQLSISFSIGVAVYPGDGDDTATLLRNADTALYQAKKSGRNTRRLFDQQMNQEVVRYVETRDALKLALAHGELELHYQPQIALGARRKDDRLIGAEALLRWNHPERGLVMPDDFIGVAEESGLIVPIGAWVLRQACRQAVAWQAAGLPVDIIAVNFSAVQFRQGKIDAVVFDALEESGLAPECLDLEITESILLEDLQRVLAALQRFEARGIQLSIDDFGTGFSSLSYLRQFPVHRLKIDRSFVRDILKDPGDRALVQTIIQMARNLNLRSIAEGVEDPLVLEQLRALGCNEAQGYLFSRPAPPEAFTRWLAGLGGGKP</sequence>
<dbReference type="NCBIfam" id="TIGR00254">
    <property type="entry name" value="GGDEF"/>
    <property type="match status" value="1"/>
</dbReference>
<dbReference type="SUPFAM" id="SSF141868">
    <property type="entry name" value="EAL domain-like"/>
    <property type="match status" value="1"/>
</dbReference>
<feature type="transmembrane region" description="Helical" evidence="11">
    <location>
        <begin position="79"/>
        <end position="100"/>
    </location>
</feature>
<evidence type="ECO:0000256" key="11">
    <source>
        <dbReference type="SAM" id="Phobius"/>
    </source>
</evidence>
<accession>A0A5M8FL37</accession>
<dbReference type="PROSITE" id="PS50887">
    <property type="entry name" value="GGDEF"/>
    <property type="match status" value="1"/>
</dbReference>
<dbReference type="SMART" id="SM00091">
    <property type="entry name" value="PAS"/>
    <property type="match status" value="1"/>
</dbReference>
<evidence type="ECO:0000259" key="13">
    <source>
        <dbReference type="PROSITE" id="PS50113"/>
    </source>
</evidence>
<dbReference type="InterPro" id="IPR006189">
    <property type="entry name" value="CHASE_dom"/>
</dbReference>
<keyword evidence="6 11" id="KW-0812">Transmembrane</keyword>
<gene>
    <name evidence="17" type="ORF">F2Q65_12175</name>
</gene>
<dbReference type="Pfam" id="PF00990">
    <property type="entry name" value="GGDEF"/>
    <property type="match status" value="1"/>
</dbReference>
<dbReference type="Gene3D" id="3.30.450.350">
    <property type="entry name" value="CHASE domain"/>
    <property type="match status" value="1"/>
</dbReference>
<dbReference type="GO" id="GO:0007165">
    <property type="term" value="P:signal transduction"/>
    <property type="evidence" value="ECO:0007669"/>
    <property type="project" value="UniProtKB-ARBA"/>
</dbReference>
<dbReference type="PROSITE" id="PS50839">
    <property type="entry name" value="CHASE"/>
    <property type="match status" value="1"/>
</dbReference>
<comment type="catalytic activity">
    <reaction evidence="9">
        <text>3',3'-c-di-GMP + H2O = 5'-phosphoguanylyl(3'-&gt;5')guanosine + H(+)</text>
        <dbReference type="Rhea" id="RHEA:24902"/>
        <dbReference type="ChEBI" id="CHEBI:15377"/>
        <dbReference type="ChEBI" id="CHEBI:15378"/>
        <dbReference type="ChEBI" id="CHEBI:58754"/>
        <dbReference type="ChEBI" id="CHEBI:58805"/>
        <dbReference type="EC" id="3.1.4.52"/>
    </reaction>
    <physiologicalReaction direction="left-to-right" evidence="9">
        <dbReference type="Rhea" id="RHEA:24903"/>
    </physiologicalReaction>
</comment>
<dbReference type="InterPro" id="IPR052155">
    <property type="entry name" value="Biofilm_reg_signaling"/>
</dbReference>
<feature type="domain" description="PAS" evidence="12">
    <location>
        <begin position="533"/>
        <end position="575"/>
    </location>
</feature>
<dbReference type="GO" id="GO:0005886">
    <property type="term" value="C:plasma membrane"/>
    <property type="evidence" value="ECO:0007669"/>
    <property type="project" value="UniProtKB-SubCell"/>
</dbReference>
<dbReference type="FunFam" id="3.30.70.270:FF:000001">
    <property type="entry name" value="Diguanylate cyclase domain protein"/>
    <property type="match status" value="1"/>
</dbReference>
<dbReference type="InterPro" id="IPR043128">
    <property type="entry name" value="Rev_trsase/Diguanyl_cyclase"/>
</dbReference>
<comment type="subcellular location">
    <subcellularLocation>
        <location evidence="2">Cell membrane</location>
        <topology evidence="2">Multi-pass membrane protein</topology>
    </subcellularLocation>
</comment>
<dbReference type="Gene3D" id="3.20.20.450">
    <property type="entry name" value="EAL domain"/>
    <property type="match status" value="1"/>
</dbReference>
<dbReference type="Pfam" id="PF05231">
    <property type="entry name" value="MASE1"/>
    <property type="match status" value="1"/>
</dbReference>
<dbReference type="Pfam" id="PF00563">
    <property type="entry name" value="EAL"/>
    <property type="match status" value="1"/>
</dbReference>
<evidence type="ECO:0000256" key="2">
    <source>
        <dbReference type="ARBA" id="ARBA00004651"/>
    </source>
</evidence>
<dbReference type="InterPro" id="IPR035919">
    <property type="entry name" value="EAL_sf"/>
</dbReference>
<dbReference type="InterPro" id="IPR001633">
    <property type="entry name" value="EAL_dom"/>
</dbReference>
<feature type="domain" description="GGDEF" evidence="16">
    <location>
        <begin position="685"/>
        <end position="818"/>
    </location>
</feature>
<dbReference type="SMART" id="SM00086">
    <property type="entry name" value="PAC"/>
    <property type="match status" value="1"/>
</dbReference>
<proteinExistence type="predicted"/>
<dbReference type="InterPro" id="IPR000700">
    <property type="entry name" value="PAS-assoc_C"/>
</dbReference>
<evidence type="ECO:0000256" key="6">
    <source>
        <dbReference type="ARBA" id="ARBA00022692"/>
    </source>
</evidence>
<feature type="transmembrane region" description="Helical" evidence="11">
    <location>
        <begin position="120"/>
        <end position="143"/>
    </location>
</feature>
<evidence type="ECO:0000256" key="4">
    <source>
        <dbReference type="ARBA" id="ARBA00022475"/>
    </source>
</evidence>
<feature type="domain" description="PAC" evidence="13">
    <location>
        <begin position="601"/>
        <end position="653"/>
    </location>
</feature>
<feature type="transmembrane region" description="Helical" evidence="11">
    <location>
        <begin position="492"/>
        <end position="515"/>
    </location>
</feature>
<dbReference type="SMART" id="SM01079">
    <property type="entry name" value="CHASE"/>
    <property type="match status" value="1"/>
</dbReference>
<evidence type="ECO:0000259" key="15">
    <source>
        <dbReference type="PROSITE" id="PS50883"/>
    </source>
</evidence>
<dbReference type="RefSeq" id="WP_150093691.1">
    <property type="nucleotide sequence ID" value="NZ_JBFUOH010000075.1"/>
</dbReference>
<feature type="domain" description="EAL" evidence="15">
    <location>
        <begin position="827"/>
        <end position="1085"/>
    </location>
</feature>
<evidence type="ECO:0000256" key="3">
    <source>
        <dbReference type="ARBA" id="ARBA00012282"/>
    </source>
</evidence>
<comment type="caution">
    <text evidence="17">The sequence shown here is derived from an EMBL/GenBank/DDBJ whole genome shotgun (WGS) entry which is preliminary data.</text>
</comment>
<dbReference type="SMART" id="SM00267">
    <property type="entry name" value="GGDEF"/>
    <property type="match status" value="1"/>
</dbReference>
<dbReference type="Gene3D" id="3.30.70.270">
    <property type="match status" value="1"/>
</dbReference>
<evidence type="ECO:0000256" key="10">
    <source>
        <dbReference type="SAM" id="MobiDB-lite"/>
    </source>
</evidence>
<dbReference type="SUPFAM" id="SSF55073">
    <property type="entry name" value="Nucleotide cyclase"/>
    <property type="match status" value="1"/>
</dbReference>
<keyword evidence="8 11" id="KW-0472">Membrane</keyword>
<dbReference type="CDD" id="cd01948">
    <property type="entry name" value="EAL"/>
    <property type="match status" value="1"/>
</dbReference>
<dbReference type="SMART" id="SM00052">
    <property type="entry name" value="EAL"/>
    <property type="match status" value="1"/>
</dbReference>
<dbReference type="Proteomes" id="UP000322981">
    <property type="component" value="Unassembled WGS sequence"/>
</dbReference>
<evidence type="ECO:0000313" key="17">
    <source>
        <dbReference type="EMBL" id="KAA6184466.1"/>
    </source>
</evidence>
<dbReference type="AlphaFoldDB" id="A0A5M8FL37"/>
<dbReference type="CDD" id="cd00130">
    <property type="entry name" value="PAS"/>
    <property type="match status" value="1"/>
</dbReference>
<evidence type="ECO:0000256" key="9">
    <source>
        <dbReference type="ARBA" id="ARBA00051114"/>
    </source>
</evidence>
<dbReference type="GO" id="GO:0071111">
    <property type="term" value="F:cyclic-guanylate-specific phosphodiesterase activity"/>
    <property type="evidence" value="ECO:0007669"/>
    <property type="project" value="UniProtKB-EC"/>
</dbReference>
<feature type="region of interest" description="Disordered" evidence="10">
    <location>
        <begin position="445"/>
        <end position="464"/>
    </location>
</feature>
<dbReference type="PROSITE" id="PS50112">
    <property type="entry name" value="PAS"/>
    <property type="match status" value="1"/>
</dbReference>